<evidence type="ECO:0000256" key="1">
    <source>
        <dbReference type="ARBA" id="ARBA00004651"/>
    </source>
</evidence>
<evidence type="ECO:0000313" key="10">
    <source>
        <dbReference type="EMBL" id="SDL00573.1"/>
    </source>
</evidence>
<feature type="region of interest" description="Disordered" evidence="8">
    <location>
        <begin position="1"/>
        <end position="24"/>
    </location>
</feature>
<name>A0A1G9GJX3_9MICO</name>
<dbReference type="GO" id="GO:0022857">
    <property type="term" value="F:transmembrane transporter activity"/>
    <property type="evidence" value="ECO:0007669"/>
    <property type="project" value="InterPro"/>
</dbReference>
<dbReference type="STRING" id="386301.SAMN05216282_12229"/>
<reference evidence="10 11" key="1">
    <citation type="submission" date="2016-10" db="EMBL/GenBank/DDBJ databases">
        <authorList>
            <person name="de Groot N.N."/>
        </authorList>
    </citation>
    <scope>NUCLEOTIDE SEQUENCE [LARGE SCALE GENOMIC DNA]</scope>
    <source>
        <strain evidence="10 11">CGMCC 1.5382</strain>
    </source>
</reference>
<feature type="transmembrane region" description="Helical" evidence="9">
    <location>
        <begin position="290"/>
        <end position="309"/>
    </location>
</feature>
<evidence type="ECO:0000256" key="8">
    <source>
        <dbReference type="SAM" id="MobiDB-lite"/>
    </source>
</evidence>
<feature type="transmembrane region" description="Helical" evidence="9">
    <location>
        <begin position="94"/>
        <end position="110"/>
    </location>
</feature>
<dbReference type="AlphaFoldDB" id="A0A1G9GJX3"/>
<sequence>MSTETIALRPGTGLPRQGKPHGGRGRRLALTIVSKYGTLIAMAVMILIFGLGVPNGAFLSSNNLLAIVNQSALTAIIASGLTLVLVVGEMDLSIGYAASLAGILVTGLMANQGLPLPIAILATLLIGALIGTVNGLLVTKVGVNAVVATLGVGTVLIGLAYGYTAGSPIISVPTAFTNITLGRFLTIQNPIWIMIAILAVLWVILNRTPPGQRMQAVGANKNAAHLAGLRTDRAKITAFIIAGVCAATAGILLASLLGSGTVSAGDGYLLDSFAAVFLGAATLRDGDFHIIGTLVGVLVVNVGFNGLSLMGTPTFWQFVFKGGILVLAVALSTLARRYSKA</sequence>
<dbReference type="InterPro" id="IPR001851">
    <property type="entry name" value="ABC_transp_permease"/>
</dbReference>
<feature type="transmembrane region" description="Helical" evidence="9">
    <location>
        <begin position="116"/>
        <end position="138"/>
    </location>
</feature>
<protein>
    <submittedName>
        <fullName evidence="10">Ribose transport system permease protein</fullName>
    </submittedName>
</protein>
<evidence type="ECO:0000256" key="5">
    <source>
        <dbReference type="ARBA" id="ARBA00022692"/>
    </source>
</evidence>
<evidence type="ECO:0000313" key="11">
    <source>
        <dbReference type="Proteomes" id="UP000198701"/>
    </source>
</evidence>
<feature type="transmembrane region" description="Helical" evidence="9">
    <location>
        <begin position="28"/>
        <end position="52"/>
    </location>
</feature>
<dbReference type="PANTHER" id="PTHR32196:SF21">
    <property type="entry name" value="ABC TRANSPORTER PERMEASE PROTEIN YPHD-RELATED"/>
    <property type="match status" value="1"/>
</dbReference>
<organism evidence="10 11">
    <name type="scientific">Cryobacterium psychrotolerans</name>
    <dbReference type="NCBI Taxonomy" id="386301"/>
    <lineage>
        <taxon>Bacteria</taxon>
        <taxon>Bacillati</taxon>
        <taxon>Actinomycetota</taxon>
        <taxon>Actinomycetes</taxon>
        <taxon>Micrococcales</taxon>
        <taxon>Microbacteriaceae</taxon>
        <taxon>Cryobacterium</taxon>
    </lineage>
</organism>
<evidence type="ECO:0000256" key="2">
    <source>
        <dbReference type="ARBA" id="ARBA00022448"/>
    </source>
</evidence>
<feature type="transmembrane region" description="Helical" evidence="9">
    <location>
        <begin position="267"/>
        <end position="283"/>
    </location>
</feature>
<evidence type="ECO:0000256" key="4">
    <source>
        <dbReference type="ARBA" id="ARBA00022519"/>
    </source>
</evidence>
<keyword evidence="3" id="KW-1003">Cell membrane</keyword>
<feature type="transmembrane region" description="Helical" evidence="9">
    <location>
        <begin position="184"/>
        <end position="205"/>
    </location>
</feature>
<keyword evidence="5 9" id="KW-0812">Transmembrane</keyword>
<feature type="transmembrane region" description="Helical" evidence="9">
    <location>
        <begin position="64"/>
        <end position="87"/>
    </location>
</feature>
<keyword evidence="7 9" id="KW-0472">Membrane</keyword>
<dbReference type="GO" id="GO:0005886">
    <property type="term" value="C:plasma membrane"/>
    <property type="evidence" value="ECO:0007669"/>
    <property type="project" value="UniProtKB-SubCell"/>
</dbReference>
<feature type="transmembrane region" description="Helical" evidence="9">
    <location>
        <begin position="315"/>
        <end position="335"/>
    </location>
</feature>
<feature type="transmembrane region" description="Helical" evidence="9">
    <location>
        <begin position="145"/>
        <end position="164"/>
    </location>
</feature>
<keyword evidence="11" id="KW-1185">Reference proteome</keyword>
<dbReference type="Proteomes" id="UP000198701">
    <property type="component" value="Unassembled WGS sequence"/>
</dbReference>
<evidence type="ECO:0000256" key="9">
    <source>
        <dbReference type="SAM" id="Phobius"/>
    </source>
</evidence>
<proteinExistence type="predicted"/>
<dbReference type="EMBL" id="FNFU01000022">
    <property type="protein sequence ID" value="SDL00573.1"/>
    <property type="molecule type" value="Genomic_DNA"/>
</dbReference>
<accession>A0A1G9GJX3</accession>
<dbReference type="CDD" id="cd06579">
    <property type="entry name" value="TM_PBP1_transp_AraH_like"/>
    <property type="match status" value="1"/>
</dbReference>
<evidence type="ECO:0000256" key="3">
    <source>
        <dbReference type="ARBA" id="ARBA00022475"/>
    </source>
</evidence>
<gene>
    <name evidence="10" type="ORF">SAMN05216282_12229</name>
</gene>
<keyword evidence="2" id="KW-0813">Transport</keyword>
<dbReference type="Pfam" id="PF02653">
    <property type="entry name" value="BPD_transp_2"/>
    <property type="match status" value="1"/>
</dbReference>
<feature type="transmembrane region" description="Helical" evidence="9">
    <location>
        <begin position="236"/>
        <end position="255"/>
    </location>
</feature>
<evidence type="ECO:0000256" key="6">
    <source>
        <dbReference type="ARBA" id="ARBA00022989"/>
    </source>
</evidence>
<comment type="subcellular location">
    <subcellularLocation>
        <location evidence="1">Cell membrane</location>
        <topology evidence="1">Multi-pass membrane protein</topology>
    </subcellularLocation>
</comment>
<keyword evidence="6 9" id="KW-1133">Transmembrane helix</keyword>
<dbReference type="RefSeq" id="WP_198417110.1">
    <property type="nucleotide sequence ID" value="NZ_FNFU01000022.1"/>
</dbReference>
<keyword evidence="4" id="KW-0997">Cell inner membrane</keyword>
<evidence type="ECO:0000256" key="7">
    <source>
        <dbReference type="ARBA" id="ARBA00023136"/>
    </source>
</evidence>
<dbReference type="PANTHER" id="PTHR32196">
    <property type="entry name" value="ABC TRANSPORTER PERMEASE PROTEIN YPHD-RELATED-RELATED"/>
    <property type="match status" value="1"/>
</dbReference>